<evidence type="ECO:0000313" key="1">
    <source>
        <dbReference type="EMBL" id="AUB79755.1"/>
    </source>
</evidence>
<keyword evidence="2" id="KW-1185">Reference proteome</keyword>
<dbReference type="Proteomes" id="UP000232638">
    <property type="component" value="Chromosome"/>
</dbReference>
<dbReference type="AlphaFoldDB" id="A0A2K8U2K1"/>
<reference evidence="1 2" key="1">
    <citation type="submission" date="2017-03" db="EMBL/GenBank/DDBJ databases">
        <title>Complete genome sequence of Candidatus 'Thiodictyon syntrophicum' sp. nov. strain Cad16T, a photolithoautotroph purple sulfur bacterium isolated from an alpine meromictic lake.</title>
        <authorList>
            <person name="Luedin S.M."/>
            <person name="Pothier J.F."/>
            <person name="Danza F."/>
            <person name="Storelli N."/>
            <person name="Wittwer M."/>
            <person name="Tonolla M."/>
        </authorList>
    </citation>
    <scope>NUCLEOTIDE SEQUENCE [LARGE SCALE GENOMIC DNA]</scope>
    <source>
        <strain evidence="1 2">Cad16T</strain>
    </source>
</reference>
<evidence type="ECO:0000313" key="2">
    <source>
        <dbReference type="Proteomes" id="UP000232638"/>
    </source>
</evidence>
<dbReference type="RefSeq" id="WP_100917573.1">
    <property type="nucleotide sequence ID" value="NZ_CP020370.1"/>
</dbReference>
<organism evidence="1 2">
    <name type="scientific">Candidatus Thiodictyon syntrophicum</name>
    <dbReference type="NCBI Taxonomy" id="1166950"/>
    <lineage>
        <taxon>Bacteria</taxon>
        <taxon>Pseudomonadati</taxon>
        <taxon>Pseudomonadota</taxon>
        <taxon>Gammaproteobacteria</taxon>
        <taxon>Chromatiales</taxon>
        <taxon>Chromatiaceae</taxon>
        <taxon>Thiodictyon</taxon>
    </lineage>
</organism>
<gene>
    <name evidence="1" type="ORF">THSYN_01475</name>
</gene>
<dbReference type="KEGG" id="tsy:THSYN_01475"/>
<name>A0A2K8U2K1_9GAMM</name>
<dbReference type="EMBL" id="CP020370">
    <property type="protein sequence ID" value="AUB79755.1"/>
    <property type="molecule type" value="Genomic_DNA"/>
</dbReference>
<accession>A0A2K8U2K1</accession>
<proteinExistence type="predicted"/>
<protein>
    <submittedName>
        <fullName evidence="1">Uncharacterized protein</fullName>
    </submittedName>
</protein>
<sequence>MYTQSLQLIIAVVQPQQQERSRRRQGALTELSLRDENVLFEHTRGISRNNDRQGFAPGFRLSATGELAASRYADGSPAPVHVLDGLPEDWIATRDDAGHVTSTKPGLVSGFIRDGRFYTREEAARAAAH</sequence>
<dbReference type="OrthoDB" id="5795260at2"/>